<dbReference type="AlphaFoldDB" id="A0A1X9SQS2"/>
<evidence type="ECO:0000313" key="1">
    <source>
        <dbReference type="EMBL" id="ARQ98614.1"/>
    </source>
</evidence>
<organism evidence="1 2">
    <name type="scientific">Campylobacter devanensis</name>
    <dbReference type="NCBI Taxonomy" id="3161138"/>
    <lineage>
        <taxon>Bacteria</taxon>
        <taxon>Pseudomonadati</taxon>
        <taxon>Campylobacterota</taxon>
        <taxon>Epsilonproteobacteria</taxon>
        <taxon>Campylobacterales</taxon>
        <taxon>Campylobacteraceae</taxon>
        <taxon>Campylobacter</taxon>
    </lineage>
</organism>
<dbReference type="EMBL" id="CP018788">
    <property type="protein sequence ID" value="ARQ98614.1"/>
    <property type="molecule type" value="Genomic_DNA"/>
</dbReference>
<dbReference type="KEGG" id="cdev:CIGN_0304"/>
<sequence>MEVIVILMICLARAIICALPGFILGFFYDLQERKKYIFLACAFMFSLYLAFTRPEGIGFWGILIGFIEDFGGIYIGAFIFIGLRNMAKKFGLCKICDKFRRKRENSNDN</sequence>
<accession>A0A381D8B7</accession>
<proteinExistence type="predicted"/>
<accession>A0A1X9SQS2</accession>
<gene>
    <name evidence="1" type="ORF">CIGN_0304</name>
</gene>
<name>A0A1X9SQS2_9BACT</name>
<dbReference type="STRING" id="1660064.CIGN_0304"/>
<protein>
    <submittedName>
        <fullName evidence="1">Membrane protein</fullName>
    </submittedName>
</protein>
<reference evidence="1 2" key="1">
    <citation type="journal article" date="2017" name="Genome Biol. Evol.">
        <title>Comparative Genomic Analysis Identifies a Campylobacter Clade Deficient in Selenium Metabolism.</title>
        <authorList>
            <person name="Miller W.G."/>
            <person name="Yee E."/>
            <person name="Lopes B.S."/>
            <person name="Chapman M.H."/>
            <person name="Huynh S."/>
            <person name="Bono J.L."/>
            <person name="Parker C.T."/>
            <person name="Strachan N.J.C."/>
            <person name="Forbes K.J."/>
        </authorList>
    </citation>
    <scope>NUCLEOTIDE SEQUENCE [LARGE SCALE GENOMIC DNA]</scope>
    <source>
        <strain evidence="1 2">NCTC 13003</strain>
    </source>
</reference>
<keyword evidence="2" id="KW-1185">Reference proteome</keyword>
<dbReference type="Proteomes" id="UP000194309">
    <property type="component" value="Chromosome"/>
</dbReference>
<evidence type="ECO:0000313" key="2">
    <source>
        <dbReference type="Proteomes" id="UP000194309"/>
    </source>
</evidence>